<proteinExistence type="predicted"/>
<evidence type="ECO:0000313" key="1">
    <source>
        <dbReference type="EMBL" id="GHC88233.1"/>
    </source>
</evidence>
<comment type="caution">
    <text evidence="1">The sequence shown here is derived from an EMBL/GenBank/DDBJ whole genome shotgun (WGS) entry which is preliminary data.</text>
</comment>
<dbReference type="RefSeq" id="WP_189688236.1">
    <property type="nucleotide sequence ID" value="NZ_BMYK01000010.1"/>
</dbReference>
<dbReference type="Proteomes" id="UP000626210">
    <property type="component" value="Unassembled WGS sequence"/>
</dbReference>
<gene>
    <name evidence="1" type="ORF">GCM10007320_35180</name>
</gene>
<organism evidence="1 2">
    <name type="scientific">Pseudorhodoferax aquiterrae</name>
    <dbReference type="NCBI Taxonomy" id="747304"/>
    <lineage>
        <taxon>Bacteria</taxon>
        <taxon>Pseudomonadati</taxon>
        <taxon>Pseudomonadota</taxon>
        <taxon>Betaproteobacteria</taxon>
        <taxon>Burkholderiales</taxon>
        <taxon>Comamonadaceae</taxon>
    </lineage>
</organism>
<protein>
    <submittedName>
        <fullName evidence="1">Uncharacterized protein</fullName>
    </submittedName>
</protein>
<evidence type="ECO:0000313" key="2">
    <source>
        <dbReference type="Proteomes" id="UP000626210"/>
    </source>
</evidence>
<reference evidence="2" key="1">
    <citation type="journal article" date="2019" name="Int. J. Syst. Evol. Microbiol.">
        <title>The Global Catalogue of Microorganisms (GCM) 10K type strain sequencing project: providing services to taxonomists for standard genome sequencing and annotation.</title>
        <authorList>
            <consortium name="The Broad Institute Genomics Platform"/>
            <consortium name="The Broad Institute Genome Sequencing Center for Infectious Disease"/>
            <person name="Wu L."/>
            <person name="Ma J."/>
        </authorList>
    </citation>
    <scope>NUCLEOTIDE SEQUENCE [LARGE SCALE GENOMIC DNA]</scope>
    <source>
        <strain evidence="2">KCTC 23314</strain>
    </source>
</reference>
<dbReference type="EMBL" id="BMYK01000010">
    <property type="protein sequence ID" value="GHC88233.1"/>
    <property type="molecule type" value="Genomic_DNA"/>
</dbReference>
<sequence length="91" mass="9542">MIDANVEKVELLKRLAGETLPLTIVEGGTIVLVRALSASDLVAAVFGTQTDLTPFARVLAITKDGHSVLALDRALSSAIRSDADRATGTPR</sequence>
<accession>A0ABQ3G4Z1</accession>
<keyword evidence="2" id="KW-1185">Reference proteome</keyword>
<name>A0ABQ3G4Z1_9BURK</name>